<protein>
    <recommendedName>
        <fullName evidence="1">TfuA-like core domain-containing protein</fullName>
    </recommendedName>
</protein>
<evidence type="ECO:0000313" key="2">
    <source>
        <dbReference type="EMBL" id="QTX33325.1"/>
    </source>
</evidence>
<evidence type="ECO:0000313" key="3">
    <source>
        <dbReference type="Proteomes" id="UP000671879"/>
    </source>
</evidence>
<dbReference type="Proteomes" id="UP000671879">
    <property type="component" value="Chromosome"/>
</dbReference>
<reference evidence="3" key="1">
    <citation type="submission" date="2021-04" db="EMBL/GenBank/DDBJ databases">
        <title>A novel Synergistetes isolate from a pyrite-forming mixed culture.</title>
        <authorList>
            <person name="Bunk B."/>
            <person name="Sproer C."/>
            <person name="Spring S."/>
            <person name="Pester M."/>
        </authorList>
    </citation>
    <scope>NUCLEOTIDE SEQUENCE [LARGE SCALE GENOMIC DNA]</scope>
    <source>
        <strain evidence="3">J.5.4.2-T.3.5.2</strain>
    </source>
</reference>
<dbReference type="EMBL" id="CP072943">
    <property type="protein sequence ID" value="QTX33325.1"/>
    <property type="molecule type" value="Genomic_DNA"/>
</dbReference>
<dbReference type="RefSeq" id="WP_274374606.1">
    <property type="nucleotide sequence ID" value="NZ_CP072943.1"/>
</dbReference>
<dbReference type="KEGG" id="aram:KAR29_05450"/>
<name>A0A9Q7EYB7_9BACT</name>
<dbReference type="InterPro" id="IPR027304">
    <property type="entry name" value="Trigger_fact/SurA_dom_sf"/>
</dbReference>
<feature type="domain" description="TfuA-like core" evidence="1">
    <location>
        <begin position="53"/>
        <end position="169"/>
    </location>
</feature>
<dbReference type="AlphaFoldDB" id="A0A9Q7EYB7"/>
<evidence type="ECO:0000259" key="1">
    <source>
        <dbReference type="Pfam" id="PF07812"/>
    </source>
</evidence>
<dbReference type="SUPFAM" id="SSF109998">
    <property type="entry name" value="Triger factor/SurA peptide-binding domain-like"/>
    <property type="match status" value="1"/>
</dbReference>
<accession>A0A9Q7EYB7</accession>
<gene>
    <name evidence="2" type="ORF">KAR29_05450</name>
</gene>
<dbReference type="Pfam" id="PF07812">
    <property type="entry name" value="TfuA"/>
    <property type="match status" value="1"/>
</dbReference>
<proteinExistence type="predicted"/>
<keyword evidence="3" id="KW-1185">Reference proteome</keyword>
<sequence>MTIALFLGPSLPLERAREILDGRYLPPARQGDILRLVREKEVDAIALIDGDDYASGPLVWHKEILCALDRGIPVFGAGALGAIRAAELAPFGMRGFGEVYRLYREGLLEGDDAVAAPFSVEGGRYRRLAEPLVNLLATFVRARERGFVSDEREAALKGAAEGLFYRERSLGKVLERLRADGDIDEEEAAALGEVLESLRVDRLASDAEGLLRHLAQEGPGGPVQVSLPPDWKESHVFRRIVEEERQEVVDDVILTVGDIAAWGALARPEGFDLARRGLNRFLGLELARQRGLVAGDDDVALESTRFRRRMDLVDDEAFRGWMKANHLDDEGFVRLMRDEATLSRLRHWLFVAQRFGTPVQAMADEMRLEGLYEAVSAEAARAYGLFRTLRKDIRQEASELGSRDDFFPSYVAAHALASMDRNFLAWCEEMAIDTGRALSHALIREGLRRSFESLGKEDEEA</sequence>
<organism evidence="2 3">
    <name type="scientific">Aminithiophilus ramosus</name>
    <dbReference type="NCBI Taxonomy" id="3029084"/>
    <lineage>
        <taxon>Bacteria</taxon>
        <taxon>Thermotogati</taxon>
        <taxon>Synergistota</taxon>
        <taxon>Synergistia</taxon>
        <taxon>Synergistales</taxon>
        <taxon>Aminithiophilaceae</taxon>
        <taxon>Aminithiophilus</taxon>
    </lineage>
</organism>
<dbReference type="InterPro" id="IPR012924">
    <property type="entry name" value="TfuA_core"/>
</dbReference>